<feature type="region of interest" description="Disordered" evidence="14">
    <location>
        <begin position="548"/>
        <end position="573"/>
    </location>
</feature>
<dbReference type="InterPro" id="IPR049915">
    <property type="entry name" value="TERT_TEN"/>
</dbReference>
<feature type="region of interest" description="Disordered" evidence="14">
    <location>
        <begin position="470"/>
        <end position="489"/>
    </location>
</feature>
<comment type="caution">
    <text evidence="16">The sequence shown here is derived from an EMBL/GenBank/DDBJ whole genome shotgun (WGS) entry which is preliminary data.</text>
</comment>
<dbReference type="InterPro" id="IPR003545">
    <property type="entry name" value="Telomerase_RT"/>
</dbReference>
<dbReference type="PROSITE" id="PS50878">
    <property type="entry name" value="RT_POL"/>
    <property type="match status" value="1"/>
</dbReference>
<feature type="compositionally biased region" description="Basic and acidic residues" evidence="14">
    <location>
        <begin position="61"/>
        <end position="83"/>
    </location>
</feature>
<evidence type="ECO:0000256" key="10">
    <source>
        <dbReference type="ARBA" id="ARBA00022918"/>
    </source>
</evidence>
<reference evidence="16 17" key="1">
    <citation type="submission" date="2024-09" db="EMBL/GenBank/DDBJ databases">
        <title>Chromosome-scale assembly of Riccia sorocarpa.</title>
        <authorList>
            <person name="Paukszto L."/>
        </authorList>
    </citation>
    <scope>NUCLEOTIDE SEQUENCE [LARGE SCALE GENOMIC DNA]</scope>
    <source>
        <strain evidence="16">LP-2024</strain>
        <tissue evidence="16">Aerial parts of the thallus</tissue>
    </source>
</reference>
<feature type="region of interest" description="Disordered" evidence="14">
    <location>
        <begin position="265"/>
        <end position="284"/>
    </location>
</feature>
<dbReference type="Proteomes" id="UP001633002">
    <property type="component" value="Unassembled WGS sequence"/>
</dbReference>
<feature type="region of interest" description="Disordered" evidence="14">
    <location>
        <begin position="309"/>
        <end position="418"/>
    </location>
</feature>
<evidence type="ECO:0000256" key="3">
    <source>
        <dbReference type="ARBA" id="ARBA00016182"/>
    </source>
</evidence>
<feature type="region of interest" description="Disordered" evidence="14">
    <location>
        <begin position="52"/>
        <end position="83"/>
    </location>
</feature>
<dbReference type="GO" id="GO:0003720">
    <property type="term" value="F:telomerase activity"/>
    <property type="evidence" value="ECO:0007669"/>
    <property type="project" value="UniProtKB-ARBA"/>
</dbReference>
<dbReference type="PANTHER" id="PTHR12066">
    <property type="entry name" value="TELOMERASE REVERSE TRANSCRIPTASE"/>
    <property type="match status" value="1"/>
</dbReference>
<dbReference type="GO" id="GO:0005634">
    <property type="term" value="C:nucleus"/>
    <property type="evidence" value="ECO:0007669"/>
    <property type="project" value="UniProtKB-SubCell"/>
</dbReference>
<evidence type="ECO:0000256" key="2">
    <source>
        <dbReference type="ARBA" id="ARBA00012493"/>
    </source>
</evidence>
<dbReference type="Gene3D" id="1.10.357.90">
    <property type="match status" value="1"/>
</dbReference>
<name>A0ABD3HXR5_9MARC</name>
<organism evidence="16 17">
    <name type="scientific">Riccia sorocarpa</name>
    <dbReference type="NCBI Taxonomy" id="122646"/>
    <lineage>
        <taxon>Eukaryota</taxon>
        <taxon>Viridiplantae</taxon>
        <taxon>Streptophyta</taxon>
        <taxon>Embryophyta</taxon>
        <taxon>Marchantiophyta</taxon>
        <taxon>Marchantiopsida</taxon>
        <taxon>Marchantiidae</taxon>
        <taxon>Marchantiales</taxon>
        <taxon>Ricciaceae</taxon>
        <taxon>Riccia</taxon>
    </lineage>
</organism>
<dbReference type="Gene3D" id="1.10.132.70">
    <property type="match status" value="1"/>
</dbReference>
<dbReference type="InterPro" id="IPR021891">
    <property type="entry name" value="Telomerase_RBD"/>
</dbReference>
<feature type="domain" description="Reverse transcriptase" evidence="15">
    <location>
        <begin position="975"/>
        <end position="1559"/>
    </location>
</feature>
<accession>A0ABD3HXR5</accession>
<dbReference type="EMBL" id="JBJQOH010000002">
    <property type="protein sequence ID" value="KAL3695661.1"/>
    <property type="molecule type" value="Genomic_DNA"/>
</dbReference>
<keyword evidence="11 13" id="KW-0539">Nucleus</keyword>
<keyword evidence="7 13" id="KW-0479">Metal-binding</keyword>
<dbReference type="CDD" id="cd01648">
    <property type="entry name" value="TERT"/>
    <property type="match status" value="1"/>
</dbReference>
<feature type="region of interest" description="Disordered" evidence="14">
    <location>
        <begin position="1116"/>
        <end position="1157"/>
    </location>
</feature>
<evidence type="ECO:0000256" key="9">
    <source>
        <dbReference type="ARBA" id="ARBA00022895"/>
    </source>
</evidence>
<dbReference type="InterPro" id="IPR000477">
    <property type="entry name" value="RT_dom"/>
</dbReference>
<feature type="compositionally biased region" description="Polar residues" evidence="14">
    <location>
        <begin position="1123"/>
        <end position="1137"/>
    </location>
</feature>
<feature type="compositionally biased region" description="Basic and acidic residues" evidence="14">
    <location>
        <begin position="311"/>
        <end position="325"/>
    </location>
</feature>
<dbReference type="SMART" id="SM00975">
    <property type="entry name" value="Telomerase_RBD"/>
    <property type="match status" value="1"/>
</dbReference>
<dbReference type="InterPro" id="IPR049139">
    <property type="entry name" value="TERT_C"/>
</dbReference>
<comment type="subcellular location">
    <subcellularLocation>
        <location evidence="13">Nucleus</location>
    </subcellularLocation>
    <subcellularLocation>
        <location evidence="13">Chromosome</location>
        <location evidence="13">Telomere</location>
    </subcellularLocation>
</comment>
<feature type="compositionally biased region" description="Polar residues" evidence="14">
    <location>
        <begin position="560"/>
        <end position="573"/>
    </location>
</feature>
<dbReference type="EC" id="2.7.7.49" evidence="2 13"/>
<evidence type="ECO:0000313" key="17">
    <source>
        <dbReference type="Proteomes" id="UP001633002"/>
    </source>
</evidence>
<evidence type="ECO:0000256" key="13">
    <source>
        <dbReference type="RuleBase" id="RU365061"/>
    </source>
</evidence>
<keyword evidence="6 13" id="KW-0548">Nucleotidyltransferase</keyword>
<dbReference type="Pfam" id="PF12009">
    <property type="entry name" value="Telomerase_RBD"/>
    <property type="match status" value="1"/>
</dbReference>
<comment type="function">
    <text evidence="13">Telomerase is a ribonucleoprotein enzyme essential for the replication of chromosome termini in most eukaryotes. It elongates telomeres. It is a reverse transcriptase that adds simple sequence repeats to chromosome ends by copying a template sequence within the RNA component of the enzyme.</text>
</comment>
<evidence type="ECO:0000256" key="6">
    <source>
        <dbReference type="ARBA" id="ARBA00022695"/>
    </source>
</evidence>
<evidence type="ECO:0000256" key="11">
    <source>
        <dbReference type="ARBA" id="ARBA00023242"/>
    </source>
</evidence>
<dbReference type="Pfam" id="PF21399">
    <property type="entry name" value="TERT_C"/>
    <property type="match status" value="1"/>
</dbReference>
<evidence type="ECO:0000259" key="15">
    <source>
        <dbReference type="PROSITE" id="PS50878"/>
    </source>
</evidence>
<keyword evidence="5 13" id="KW-0808">Transferase</keyword>
<gene>
    <name evidence="16" type="ORF">R1sor_009737</name>
</gene>
<feature type="compositionally biased region" description="Polar residues" evidence="14">
    <location>
        <begin position="710"/>
        <end position="722"/>
    </location>
</feature>
<comment type="catalytic activity">
    <reaction evidence="12 13">
        <text>DNA(n) + a 2'-deoxyribonucleoside 5'-triphosphate = DNA(n+1) + diphosphate</text>
        <dbReference type="Rhea" id="RHEA:22508"/>
        <dbReference type="Rhea" id="RHEA-COMP:17339"/>
        <dbReference type="Rhea" id="RHEA-COMP:17340"/>
        <dbReference type="ChEBI" id="CHEBI:33019"/>
        <dbReference type="ChEBI" id="CHEBI:61560"/>
        <dbReference type="ChEBI" id="CHEBI:173112"/>
        <dbReference type="EC" id="2.7.7.49"/>
    </reaction>
</comment>
<keyword evidence="9 13" id="KW-0779">Telomere</keyword>
<feature type="compositionally biased region" description="Basic and acidic residues" evidence="14">
    <location>
        <begin position="383"/>
        <end position="397"/>
    </location>
</feature>
<dbReference type="GO" id="GO:0046872">
    <property type="term" value="F:metal ion binding"/>
    <property type="evidence" value="ECO:0007669"/>
    <property type="project" value="UniProtKB-KW"/>
</dbReference>
<proteinExistence type="inferred from homology"/>
<feature type="compositionally biased region" description="Basic and acidic residues" evidence="14">
    <location>
        <begin position="404"/>
        <end position="418"/>
    </location>
</feature>
<evidence type="ECO:0000313" key="16">
    <source>
        <dbReference type="EMBL" id="KAL3695661.1"/>
    </source>
</evidence>
<sequence>MEWLSLQEAAGAERVWTPRVLETIYKARVQTLHHLLVHLLCRTSHRGLHTSEEGAVQLVRTRNERNRAEAATDAETKHAEKEGSSFLLEKEAAQSLLIRPDDPLSYIKMLNRSYAVMAESAPPLGPLTLEQRWTQQQIVDRVIELQFRQDPKPSHVLCCGYRKLRPSLAGSSGKRAPVGLECVSANAAVEMVNSESWRLLLSRVGDLVMLHILTHAAIFTPLPNDCLLQVSGVPVHSAVSVLRKSSELHIGEKILRSRAKRKLLSESTASLPRSEGWPAQKGKRKNCVQELPSCKYAVKLDKPAQEAFKSTGDDLLRPNSMERKAGNVHVVGTSGAVSRSHRAKRKAQQSTSDPENELLPSDSKRRKLESHVPVGKSSQTDTAGKECSLKGKRDHNNARPNSDPQERIRDKEKFKKEGCQKNYTGTKDLIPIATPGTTTGKTVTMHQTETALGIYKSSITSEISLNSESTLNVHQSSKTKKVRPPSWKRRKMRQQGLDALHELVPQEQEKGCGSSNNGDGVYSVSNDTSHLVRSTPCEEQGASGAECVATSAEARETVQEKTSGSTAHTKVSPNINQRKDYACPWGSPSLMFVNRASIFYNSSFSRHAGLPANHILNRTEADDAGVEHLHAAIFGPLQKIEACSSMGPNSFVDSKPTGSVHKLLKKLLLKAKRCAYARLLSRHCPLPRELNSQLVESSTPFLTAVATPFPESQRSSQALSQKQETDCHEQDADEQSPEVEEMMKLLLGPLYKPGEAGNAKASASFENHTEANPSTTDSNKGIGGDACTQEFRDFKQEKDLVDAIHTANAVHTEKALRAGLIASYTDHHSVVSFLWAACRSIVPPEMLGSKRSWRVLRSNIAHFVSLRRHEKFNLQHVLFKLKLSNQPWLSSDSESAPSEGSSKGRRILQQKKLELWLYWLFTNLVVPLIRCHFYVTEIENHRQNVFYYRKPVWAKLRSKALKDLLTRNYKKLSKKSVAEALDGKTLGFSQVRLLPKRSGVRPIANLAAPSEGALKLKVKSEKKPTLRQLFGDFGKASLPHEAESSTLSFKKMSAVTDKAAIDPSKGFLQETSGQASPSHLLISRTAHQNSTMASRRTLFDLHRGFSPCKTLRTLESPARAENGFSSPKSRSRGQTSPLAKMSLMDSPECSSSRIRTPPSIDLLQAGGRRSYCRVPRKSTERVNYSFRPVNSVLRDVYFCLKLEKDSHPDDLGSSVFGYSDIHARILPFILQMKGSGAVPRLHMVVCDVTKAYDSIQQEKLLEIVSSYLRSSDYNVLKYTSVTPALASVRVSHGRSPTRACERRSFSQLVPYLTAKHSHCIFTDQGSCSSVRKEKILVLLEELLKRNIIKMGKQFYQQTVGIPQGSTISSILCSLFYGHFELHRLMPELRSRLTDRLSLTSNLSSALKSDCDLQLPQAENLAVVTGEVDVEHMLESSFDIWSQDLAIESDSRDIPPFDPHRTCFEVKKSDDRVNETASSVLKNSVLLRLIDDSLFISTSEAAATIFVERMHAGSEEYGCQANRRKTAANFPLQLGKRTLPKKIYTTEDGACFMRWSGLLVNCYTVEFQADYARYSGEHIRSTLTVKREENQGWHLVLKMCQYMRPKCHALFFDPRINSPATIRLNAFQAFLLCAMKFHAYVCCLSCATGHNQTFFYEAICSTTRYMYGLLRHRMETVGAKAAECFPFVELEWLGLVAFQKILNRKQSRYKVLLQALQSQLEAARFKRMTSCPHLSSAVDERRSSMFKYIKY</sequence>
<feature type="compositionally biased region" description="Basic residues" evidence="14">
    <location>
        <begin position="477"/>
        <end position="489"/>
    </location>
</feature>
<keyword evidence="4 13" id="KW-0158">Chromosome</keyword>
<comment type="similarity">
    <text evidence="1 13">Belongs to the reverse transcriptase family. Telomerase subfamily.</text>
</comment>
<protein>
    <recommendedName>
        <fullName evidence="3 13">Telomerase reverse transcriptase</fullName>
        <ecNumber evidence="2 13">2.7.7.49</ecNumber>
    </recommendedName>
    <alternativeName>
        <fullName evidence="13">Telomerase catalytic subunit</fullName>
    </alternativeName>
</protein>
<evidence type="ECO:0000256" key="7">
    <source>
        <dbReference type="ARBA" id="ARBA00022723"/>
    </source>
</evidence>
<evidence type="ECO:0000256" key="14">
    <source>
        <dbReference type="SAM" id="MobiDB-lite"/>
    </source>
</evidence>
<dbReference type="GO" id="GO:0000781">
    <property type="term" value="C:chromosome, telomeric region"/>
    <property type="evidence" value="ECO:0007669"/>
    <property type="project" value="UniProtKB-SubCell"/>
</dbReference>
<dbReference type="Pfam" id="PF11474">
    <property type="entry name" value="TEN_TERT"/>
    <property type="match status" value="1"/>
</dbReference>
<evidence type="ECO:0000256" key="1">
    <source>
        <dbReference type="ARBA" id="ARBA00008001"/>
    </source>
</evidence>
<keyword evidence="8 13" id="KW-0460">Magnesium</keyword>
<evidence type="ECO:0000256" key="12">
    <source>
        <dbReference type="ARBA" id="ARBA00048173"/>
    </source>
</evidence>
<evidence type="ECO:0000256" key="8">
    <source>
        <dbReference type="ARBA" id="ARBA00022842"/>
    </source>
</evidence>
<feature type="region of interest" description="Disordered" evidence="14">
    <location>
        <begin position="709"/>
        <end position="738"/>
    </location>
</feature>
<dbReference type="PANTHER" id="PTHR12066:SF0">
    <property type="entry name" value="TELOMERASE REVERSE TRANSCRIPTASE"/>
    <property type="match status" value="1"/>
</dbReference>
<evidence type="ECO:0000256" key="5">
    <source>
        <dbReference type="ARBA" id="ARBA00022679"/>
    </source>
</evidence>
<keyword evidence="10 13" id="KW-0695">RNA-directed DNA polymerase</keyword>
<keyword evidence="17" id="KW-1185">Reference proteome</keyword>
<evidence type="ECO:0000256" key="4">
    <source>
        <dbReference type="ARBA" id="ARBA00022454"/>
    </source>
</evidence>